<reference evidence="2 3" key="1">
    <citation type="journal article" date="2021" name="Sci. Rep.">
        <title>The genome of the diatom Chaetoceros tenuissimus carries an ancient integrated fragment of an extant virus.</title>
        <authorList>
            <person name="Hongo Y."/>
            <person name="Kimura K."/>
            <person name="Takaki Y."/>
            <person name="Yoshida Y."/>
            <person name="Baba S."/>
            <person name="Kobayashi G."/>
            <person name="Nagasaki K."/>
            <person name="Hano T."/>
            <person name="Tomaru Y."/>
        </authorList>
    </citation>
    <scope>NUCLEOTIDE SEQUENCE [LARGE SCALE GENOMIC DNA]</scope>
    <source>
        <strain evidence="2 3">NIES-3715</strain>
    </source>
</reference>
<feature type="compositionally biased region" description="Basic and acidic residues" evidence="1">
    <location>
        <begin position="71"/>
        <end position="94"/>
    </location>
</feature>
<dbReference type="EMBL" id="BLLK01000051">
    <property type="protein sequence ID" value="GFH55831.1"/>
    <property type="molecule type" value="Genomic_DNA"/>
</dbReference>
<evidence type="ECO:0000256" key="1">
    <source>
        <dbReference type="SAM" id="MobiDB-lite"/>
    </source>
</evidence>
<gene>
    <name evidence="2" type="ORF">CTEN210_12307</name>
</gene>
<organism evidence="2 3">
    <name type="scientific">Chaetoceros tenuissimus</name>
    <dbReference type="NCBI Taxonomy" id="426638"/>
    <lineage>
        <taxon>Eukaryota</taxon>
        <taxon>Sar</taxon>
        <taxon>Stramenopiles</taxon>
        <taxon>Ochrophyta</taxon>
        <taxon>Bacillariophyta</taxon>
        <taxon>Coscinodiscophyceae</taxon>
        <taxon>Chaetocerotophycidae</taxon>
        <taxon>Chaetocerotales</taxon>
        <taxon>Chaetocerotaceae</taxon>
        <taxon>Chaetoceros</taxon>
    </lineage>
</organism>
<sequence length="133" mass="15180">MHLLLHYDILSTTYVPPIRHAFVSQTFTPPSRTVSDEQRRLLSFSQESTGRKTPLFGINTALQEDVALVEEVKESQEKSDDTLSKKDPIEKDTSEDQVVSYLDDGPCCRESDTDRWMEAAVVYPTDFNIFDAF</sequence>
<dbReference type="Proteomes" id="UP001054902">
    <property type="component" value="Unassembled WGS sequence"/>
</dbReference>
<name>A0AAD3HA47_9STRA</name>
<dbReference type="AlphaFoldDB" id="A0AAD3HA47"/>
<comment type="caution">
    <text evidence="2">The sequence shown here is derived from an EMBL/GenBank/DDBJ whole genome shotgun (WGS) entry which is preliminary data.</text>
</comment>
<accession>A0AAD3HA47</accession>
<evidence type="ECO:0000313" key="3">
    <source>
        <dbReference type="Proteomes" id="UP001054902"/>
    </source>
</evidence>
<feature type="region of interest" description="Disordered" evidence="1">
    <location>
        <begin position="71"/>
        <end position="104"/>
    </location>
</feature>
<evidence type="ECO:0000313" key="2">
    <source>
        <dbReference type="EMBL" id="GFH55831.1"/>
    </source>
</evidence>
<protein>
    <submittedName>
        <fullName evidence="2">Uncharacterized protein</fullName>
    </submittedName>
</protein>
<keyword evidence="3" id="KW-1185">Reference proteome</keyword>
<proteinExistence type="predicted"/>